<evidence type="ECO:0000313" key="2">
    <source>
        <dbReference type="EMBL" id="GGO52216.1"/>
    </source>
</evidence>
<comment type="caution">
    <text evidence="2">The sequence shown here is derived from an EMBL/GenBank/DDBJ whole genome shotgun (WGS) entry which is preliminary data.</text>
</comment>
<evidence type="ECO:0000256" key="1">
    <source>
        <dbReference type="SAM" id="Phobius"/>
    </source>
</evidence>
<keyword evidence="1" id="KW-1133">Transmembrane helix</keyword>
<accession>A0ABQ2MGR1</accession>
<keyword evidence="1" id="KW-0812">Transmembrane</keyword>
<protein>
    <recommendedName>
        <fullName evidence="4">Integral membrane protein</fullName>
    </recommendedName>
</protein>
<organism evidence="2 3">
    <name type="scientific">Streptomyces lasiicapitis</name>
    <dbReference type="NCBI Taxonomy" id="1923961"/>
    <lineage>
        <taxon>Bacteria</taxon>
        <taxon>Bacillati</taxon>
        <taxon>Actinomycetota</taxon>
        <taxon>Actinomycetes</taxon>
        <taxon>Kitasatosporales</taxon>
        <taxon>Streptomycetaceae</taxon>
        <taxon>Streptomyces</taxon>
    </lineage>
</organism>
<keyword evidence="3" id="KW-1185">Reference proteome</keyword>
<dbReference type="EMBL" id="BMNG01000013">
    <property type="protein sequence ID" value="GGO52216.1"/>
    <property type="molecule type" value="Genomic_DNA"/>
</dbReference>
<sequence>MNASSSLLNVPTPRRNALRLLRNAFRPLRGRPFAERWATRLLGAGAGAAAYLLFIPWDLRNRVETPGAINETSPVTDTGITLLVVTVVALAAYFGFRDRVRWILPVVAAPPAALLYASFATHKTLDASPWPVAWLVFVMAGSGVVLAVAGCARQFREDGAAGGSAGSGV</sequence>
<keyword evidence="1" id="KW-0472">Membrane</keyword>
<dbReference type="Proteomes" id="UP000656881">
    <property type="component" value="Unassembled WGS sequence"/>
</dbReference>
<feature type="transmembrane region" description="Helical" evidence="1">
    <location>
        <begin position="37"/>
        <end position="55"/>
    </location>
</feature>
<feature type="transmembrane region" description="Helical" evidence="1">
    <location>
        <begin position="132"/>
        <end position="152"/>
    </location>
</feature>
<name>A0ABQ2MGR1_9ACTN</name>
<reference evidence="3" key="1">
    <citation type="journal article" date="2019" name="Int. J. Syst. Evol. Microbiol.">
        <title>The Global Catalogue of Microorganisms (GCM) 10K type strain sequencing project: providing services to taxonomists for standard genome sequencing and annotation.</title>
        <authorList>
            <consortium name="The Broad Institute Genomics Platform"/>
            <consortium name="The Broad Institute Genome Sequencing Center for Infectious Disease"/>
            <person name="Wu L."/>
            <person name="Ma J."/>
        </authorList>
    </citation>
    <scope>NUCLEOTIDE SEQUENCE [LARGE SCALE GENOMIC DNA]</scope>
    <source>
        <strain evidence="3">CGMCC 4.7349</strain>
    </source>
</reference>
<dbReference type="RefSeq" id="WP_229697267.1">
    <property type="nucleotide sequence ID" value="NZ_BMNG01000013.1"/>
</dbReference>
<gene>
    <name evidence="2" type="ORF">GCM10012286_56720</name>
</gene>
<evidence type="ECO:0000313" key="3">
    <source>
        <dbReference type="Proteomes" id="UP000656881"/>
    </source>
</evidence>
<proteinExistence type="predicted"/>
<feature type="transmembrane region" description="Helical" evidence="1">
    <location>
        <begin position="75"/>
        <end position="95"/>
    </location>
</feature>
<evidence type="ECO:0008006" key="4">
    <source>
        <dbReference type="Google" id="ProtNLM"/>
    </source>
</evidence>
<feature type="transmembrane region" description="Helical" evidence="1">
    <location>
        <begin position="102"/>
        <end position="120"/>
    </location>
</feature>